<comment type="similarity">
    <text evidence="3">Belongs to the DPH1/DPH2 family. DPH2 subfamily.</text>
</comment>
<evidence type="ECO:0000256" key="1">
    <source>
        <dbReference type="ARBA" id="ARBA00001966"/>
    </source>
</evidence>
<dbReference type="NCBIfam" id="TIGR00322">
    <property type="entry name" value="diphth2_R"/>
    <property type="match status" value="1"/>
</dbReference>
<dbReference type="InterPro" id="IPR016435">
    <property type="entry name" value="DPH1/DPH2"/>
</dbReference>
<evidence type="ECO:0000256" key="9">
    <source>
        <dbReference type="ARBA" id="ARBA00022723"/>
    </source>
</evidence>
<evidence type="ECO:0000256" key="15">
    <source>
        <dbReference type="ARBA" id="ARBA00048403"/>
    </source>
</evidence>
<keyword evidence="18" id="KW-1185">Reference proteome</keyword>
<keyword evidence="7" id="KW-0808">Transferase</keyword>
<dbReference type="EMBL" id="JAPWTK010000095">
    <property type="protein sequence ID" value="KAJ8950767.1"/>
    <property type="molecule type" value="Genomic_DNA"/>
</dbReference>
<evidence type="ECO:0000256" key="7">
    <source>
        <dbReference type="ARBA" id="ARBA00022679"/>
    </source>
</evidence>
<evidence type="ECO:0000256" key="5">
    <source>
        <dbReference type="ARBA" id="ARBA00012221"/>
    </source>
</evidence>
<comment type="cofactor">
    <cofactor evidence="1">
        <name>[4Fe-4S] cluster</name>
        <dbReference type="ChEBI" id="CHEBI:49883"/>
    </cofactor>
</comment>
<dbReference type="Pfam" id="PF01866">
    <property type="entry name" value="Diphthamide_syn"/>
    <property type="match status" value="1"/>
</dbReference>
<comment type="pathway">
    <text evidence="2">Protein modification; peptidyl-diphthamide biosynthesis.</text>
</comment>
<sequence>MPQFSYFTNEAVSLEKQVDLSTQPIETKLEDIEDIYEVNKCANWIKSNNFQRETQLMKDYVAAAHINADAIIHFGDVCFSKTSANIPYLNIYEKYDINVDQLEATIHEKFQDSTDEITVLVDCPYIHHLDDILASFKNYPNVDVQQIDADSIDVKNNVVIFIGKHERKLMNIEFTFQPKDLYYFDGALKRYEATSRILKRRYFIIEKIKDSETIGIIIGTIGVKNYLKVIEKMKKLIDLSGKKYYLISVGKPTVAKLANFPEVDIYVVITCSLSEIYESRDFYKPIATPFDVEIALNRTTDRNIKFSLDYNAFLNENIELQGIRYDETLEGDVSLLTNRVRTVALEENFAAGDTGDMQVALKTDGTVALNTSYGAGYLAERTWKGLEQNLGQTEAEVAQKGRSGIAQKYKNEES</sequence>
<dbReference type="Gene3D" id="3.40.50.11860">
    <property type="entry name" value="Diphthamide synthesis DPH1/DPH2 domain 3"/>
    <property type="match status" value="1"/>
</dbReference>
<dbReference type="EC" id="2.5.1.108" evidence="5"/>
<dbReference type="GO" id="GO:0051536">
    <property type="term" value="F:iron-sulfur cluster binding"/>
    <property type="evidence" value="ECO:0007669"/>
    <property type="project" value="UniProtKB-KW"/>
</dbReference>
<evidence type="ECO:0000256" key="16">
    <source>
        <dbReference type="SAM" id="MobiDB-lite"/>
    </source>
</evidence>
<evidence type="ECO:0000256" key="12">
    <source>
        <dbReference type="ARBA" id="ARBA00031690"/>
    </source>
</evidence>
<accession>A0AAV8YI26</accession>
<reference evidence="17" key="1">
    <citation type="journal article" date="2023" name="Insect Mol. Biol.">
        <title>Genome sequencing provides insights into the evolution of gene families encoding plant cell wall-degrading enzymes in longhorned beetles.</title>
        <authorList>
            <person name="Shin N.R."/>
            <person name="Okamura Y."/>
            <person name="Kirsch R."/>
            <person name="Pauchet Y."/>
        </authorList>
    </citation>
    <scope>NUCLEOTIDE SEQUENCE</scope>
    <source>
        <strain evidence="17">AMC_N1</strain>
    </source>
</reference>
<comment type="similarity">
    <text evidence="4">Belongs to the DPH1/DPH2 family. DPH1 subfamily.</text>
</comment>
<dbReference type="InterPro" id="IPR042264">
    <property type="entry name" value="DPH1/DPH2_2"/>
</dbReference>
<evidence type="ECO:0000256" key="4">
    <source>
        <dbReference type="ARBA" id="ARBA00010173"/>
    </source>
</evidence>
<name>A0AAV8YI26_9CUCU</name>
<feature type="region of interest" description="Disordered" evidence="16">
    <location>
        <begin position="395"/>
        <end position="414"/>
    </location>
</feature>
<evidence type="ECO:0000256" key="11">
    <source>
        <dbReference type="ARBA" id="ARBA00023014"/>
    </source>
</evidence>
<dbReference type="PANTHER" id="PTHR10762">
    <property type="entry name" value="DIPHTHAMIDE BIOSYNTHESIS PROTEIN"/>
    <property type="match status" value="1"/>
</dbReference>
<dbReference type="Gene3D" id="3.40.50.11850">
    <property type="entry name" value="Diphthamide synthesis DPH1/DPH2 domain 2"/>
    <property type="match status" value="1"/>
</dbReference>
<evidence type="ECO:0000256" key="3">
    <source>
        <dbReference type="ARBA" id="ARBA00006179"/>
    </source>
</evidence>
<dbReference type="GO" id="GO:0090560">
    <property type="term" value="F:2-(3-amino-3-carboxypropyl)histidine synthase activity"/>
    <property type="evidence" value="ECO:0007669"/>
    <property type="project" value="UniProtKB-EC"/>
</dbReference>
<comment type="catalytic activity">
    <reaction evidence="15">
        <text>L-histidyl-[translation elongation factor 2] + S-adenosyl-L-methionine = 2-[(3S)-amino-3-carboxypropyl]-L-histidyl-[translation elongation factor 2] + S-methyl-5'-thioadenosine + H(+)</text>
        <dbReference type="Rhea" id="RHEA:36783"/>
        <dbReference type="Rhea" id="RHEA-COMP:9748"/>
        <dbReference type="Rhea" id="RHEA-COMP:9749"/>
        <dbReference type="ChEBI" id="CHEBI:15378"/>
        <dbReference type="ChEBI" id="CHEBI:17509"/>
        <dbReference type="ChEBI" id="CHEBI:29979"/>
        <dbReference type="ChEBI" id="CHEBI:59789"/>
        <dbReference type="ChEBI" id="CHEBI:73995"/>
        <dbReference type="EC" id="2.5.1.108"/>
    </reaction>
</comment>
<evidence type="ECO:0000256" key="10">
    <source>
        <dbReference type="ARBA" id="ARBA00023004"/>
    </source>
</evidence>
<evidence type="ECO:0000313" key="18">
    <source>
        <dbReference type="Proteomes" id="UP001162162"/>
    </source>
</evidence>
<dbReference type="AlphaFoldDB" id="A0AAV8YI26"/>
<keyword evidence="10" id="KW-0408">Iron</keyword>
<evidence type="ECO:0000313" key="17">
    <source>
        <dbReference type="EMBL" id="KAJ8950767.1"/>
    </source>
</evidence>
<dbReference type="SFLD" id="SFLDS00032">
    <property type="entry name" value="Radical_SAM_3-amino-3-carboxyp"/>
    <property type="match status" value="1"/>
</dbReference>
<dbReference type="Gene3D" id="3.40.50.11840">
    <property type="entry name" value="Diphthamide synthesis DPH1/DPH2 domain 1"/>
    <property type="match status" value="1"/>
</dbReference>
<evidence type="ECO:0000256" key="8">
    <source>
        <dbReference type="ARBA" id="ARBA00022691"/>
    </source>
</evidence>
<protein>
    <recommendedName>
        <fullName evidence="6">2-(3-amino-3-carboxypropyl)histidine synthase subunit 1</fullName>
        <ecNumber evidence="5">2.5.1.108</ecNumber>
    </recommendedName>
    <alternativeName>
        <fullName evidence="13">Diphthamide biosynthesis protein 1</fullName>
    </alternativeName>
    <alternativeName>
        <fullName evidence="14">Diphtheria toxin resistance protein 1</fullName>
    </alternativeName>
    <alternativeName>
        <fullName evidence="12">S-adenosyl-L-methionine:L-histidine 3-amino-3-carboxypropyltransferase 1</fullName>
    </alternativeName>
</protein>
<comment type="caution">
    <text evidence="17">The sequence shown here is derived from an EMBL/GenBank/DDBJ whole genome shotgun (WGS) entry which is preliminary data.</text>
</comment>
<keyword evidence="11" id="KW-0411">Iron-sulfur</keyword>
<keyword evidence="8" id="KW-0949">S-adenosyl-L-methionine</keyword>
<evidence type="ECO:0000256" key="13">
    <source>
        <dbReference type="ARBA" id="ARBA00032574"/>
    </source>
</evidence>
<dbReference type="InterPro" id="IPR042265">
    <property type="entry name" value="DPH1/DPH2_3"/>
</dbReference>
<dbReference type="GO" id="GO:0046872">
    <property type="term" value="F:metal ion binding"/>
    <property type="evidence" value="ECO:0007669"/>
    <property type="project" value="UniProtKB-KW"/>
</dbReference>
<gene>
    <name evidence="17" type="ORF">NQ318_011260</name>
</gene>
<keyword evidence="9" id="KW-0479">Metal-binding</keyword>
<organism evidence="17 18">
    <name type="scientific">Aromia moschata</name>
    <dbReference type="NCBI Taxonomy" id="1265417"/>
    <lineage>
        <taxon>Eukaryota</taxon>
        <taxon>Metazoa</taxon>
        <taxon>Ecdysozoa</taxon>
        <taxon>Arthropoda</taxon>
        <taxon>Hexapoda</taxon>
        <taxon>Insecta</taxon>
        <taxon>Pterygota</taxon>
        <taxon>Neoptera</taxon>
        <taxon>Endopterygota</taxon>
        <taxon>Coleoptera</taxon>
        <taxon>Polyphaga</taxon>
        <taxon>Cucujiformia</taxon>
        <taxon>Chrysomeloidea</taxon>
        <taxon>Cerambycidae</taxon>
        <taxon>Cerambycinae</taxon>
        <taxon>Callichromatini</taxon>
        <taxon>Aromia</taxon>
    </lineage>
</organism>
<dbReference type="InterPro" id="IPR042263">
    <property type="entry name" value="DPH1/DPH2_1"/>
</dbReference>
<dbReference type="Proteomes" id="UP001162162">
    <property type="component" value="Unassembled WGS sequence"/>
</dbReference>
<proteinExistence type="inferred from homology"/>
<dbReference type="GO" id="GO:0017183">
    <property type="term" value="P:protein histidyl modification to diphthamide"/>
    <property type="evidence" value="ECO:0007669"/>
    <property type="project" value="InterPro"/>
</dbReference>
<evidence type="ECO:0000256" key="6">
    <source>
        <dbReference type="ARBA" id="ARBA00021915"/>
    </source>
</evidence>
<dbReference type="PANTHER" id="PTHR10762:SF2">
    <property type="entry name" value="2-(3-AMINO-3-CARBOXYPROPYL)HISTIDINE SYNTHASE SUBUNIT 2"/>
    <property type="match status" value="1"/>
</dbReference>
<dbReference type="FunFam" id="3.40.50.11860:FF:000001">
    <property type="entry name" value="2-(3-amino-3-carboxypropyl)histidine synthase subunit 2"/>
    <property type="match status" value="1"/>
</dbReference>
<evidence type="ECO:0000256" key="14">
    <source>
        <dbReference type="ARBA" id="ARBA00032789"/>
    </source>
</evidence>
<evidence type="ECO:0000256" key="2">
    <source>
        <dbReference type="ARBA" id="ARBA00005156"/>
    </source>
</evidence>